<evidence type="ECO:0000256" key="1">
    <source>
        <dbReference type="ARBA" id="ARBA00004479"/>
    </source>
</evidence>
<evidence type="ECO:0000256" key="12">
    <source>
        <dbReference type="SAM" id="Phobius"/>
    </source>
</evidence>
<dbReference type="InterPro" id="IPR036179">
    <property type="entry name" value="Ig-like_dom_sf"/>
</dbReference>
<evidence type="ECO:0000256" key="5">
    <source>
        <dbReference type="ARBA" id="ARBA00022889"/>
    </source>
</evidence>
<protein>
    <submittedName>
        <fullName evidence="15">CLUMA_CG013539, isoform A</fullName>
    </submittedName>
</protein>
<keyword evidence="4" id="KW-0677">Repeat</keyword>
<dbReference type="InterPro" id="IPR013098">
    <property type="entry name" value="Ig_I-set"/>
</dbReference>
<evidence type="ECO:0000256" key="3">
    <source>
        <dbReference type="ARBA" id="ARBA00022729"/>
    </source>
</evidence>
<dbReference type="CDD" id="cd20956">
    <property type="entry name" value="IgI_4_Dscam"/>
    <property type="match status" value="1"/>
</dbReference>
<keyword evidence="5" id="KW-0130">Cell adhesion</keyword>
<feature type="domain" description="Ig-like" evidence="13">
    <location>
        <begin position="773"/>
        <end position="868"/>
    </location>
</feature>
<feature type="domain" description="Fibronectin type-III" evidence="14">
    <location>
        <begin position="970"/>
        <end position="1065"/>
    </location>
</feature>
<sequence length="1962" mass="216189">MEPPSRLEFSNSSGGWVDCSASGSPQPTIDWLSIDGTSIGDVGGIRRVLRNGTLVLLPFPAAAYRQDIHSTIYRCVANNRVGRIISRDVQVRAVVAQSYKVDVELLAASRGCTAILRCVLPSFVKDLVRVVSWVQEPSFFIYPSLQGDGKYHLLPSGELLIHNLDNSDRFASYRCRTMHKLTRHVVISNSAKIRLNGLYCDHRGIISPSIVEHSAVVSVSQDEGAVLLCVAQGCPSVEYRWYTNNGPEPMPVISGPRIRLLGPVLAIEAVTLEDAGTYKCSASNSGGEASAELKLSVSTPIQVEISPNVLSVNMGGTTEFRCIVTSNGIPVTAQQITWFKDGRQLPTSGRNGDTLLLSSVGREDKGMYQCVVRRQEGDTFQASAELQLGDAPPVLMYSFIEQTLQPGPPVSLKCSATGNPTPEVTWELDGFPLPSNGRFMIGQYVTPHGDVIAHVNITHVMVEDGGEYACIVENRAGKTSHSAKLNVYGLPYIRLIPKVTAVAGETLHLKCPVAGYPIEEIHWERSGRELPEDIRQKVQTDGTLMIHPVQKKDDSGVYTCWARNKQGQSARRSGEVNVIVPPKINPFHSSTILLNVGDRASITCSIIKGDTPLSVKWLKNGIFIDPSQRISITQVDQYNSILVIEHLSASHSGNYSCVVSNPAAEVESTQALLVNVIQPFSFQDGLAEGMRTRTICGVSRGDPPLQLNWLKDGQTLMPALGANVSSLDPFTSILSITSLSHSHSGEYTCVASNQASEVKHTALLQVKGNVVPPRWKIEPKDVNVERNQHVTLNCQADGVPIPTIIWKKATGSKSGDYEEIREKPYTKLLSNGSLLLQHVKEDREGFYICTANNGIGTGIGKVIQLKVNSPPYFATPSRMVNVKKGDTAVLQCEVNGDKPINIVWLLGGKYEINPSTNYRVSIKQDATPEGISAEVQINHVESSDSGQYFCQASNLYGRDQQLVQLQVQEPPQPPSLLETSIVSSRSISIKWQPRGGDAAEVTKYIVEYREIARQWQYLEISDPPQYTAVIDNLKPATKYAFRVIAAGPAGKSIPSQELIIKTEPQRPTGTPLSLSARPISSTEILINWLPPLFELRHGEIQGYNIGYKMTTAQSNVYNFSSTSGDGEEGTGEMILAGLSKYTRYTIVAQAFNQIGLGPLSEPVSAQTMEDVPSKPPNDLRCVALTSTSLQVSWQPPPVNHQNGLLLGYKISSEPMADISENDDMDTRKTTALTIVLTSLKKFCNYSVQVLAYSRMGDGVISQPIFCHTEEDAPEAPSDIKVVVSSSNSLYISWLEPKDPNGIITKYNLYSRQVNGREEMNNDKRVLPSQQTYFEATGLQAHTEYQFWITASTRVGEGKSSRVASQIISNRVAARIISFGGPIIRPWKTSASLHCLAVGKPRREWFKNDVPLKSIVFYNGQVQDSGELFIANLQVSDSGNFTCQVENGIGSDRVTYSVIVQVPPSPPVLYVTSATATSILMHWKNSANGNAPIVAYTLHFKRSHGSIEEKHLSRHASSHELKDLKCGSTYNIYLTSHNKIGSSLPSTTLHVKTQGQAPGIPIPQQLIFPNSSSVLLRLNAWPDNGCPILYFVLQYRIISDDGEDQWTLVSNALKPQRRFTISSLKPSTLYQLKIEAHNVAGSTTQDFTFVTLTIHGDSPPIDIEQRRNRSKYSLSDPRIIISVIILVTVIICLSAIFIVCFKYRQRKKHRKEAEDTLKKAEIQRDRYYATIHKVSLHGDKIPESSEDISPYATFQLSEASTLAQPQHPGTANTLLHSFMYHERAMTEGCASQPPQVLRSLHSQSPYYNITSKGKRRHSRKDPDSEESESDPDQLTSSRTESSNQLETKLKHRTVPSKGIIYHGAQSSTSSDLSPPMSDAQKSISRRGRTRYHLHHINTNTTPRHNKTKTTLNSPLSSPRNSCSIFSSNSSQIVANSNQNSMPSSQFRPIHNTRTINLTKIIPN</sequence>
<evidence type="ECO:0000313" key="15">
    <source>
        <dbReference type="EMBL" id="CRL00266.1"/>
    </source>
</evidence>
<feature type="coiled-coil region" evidence="10">
    <location>
        <begin position="1702"/>
        <end position="1729"/>
    </location>
</feature>
<dbReference type="SMART" id="SM00409">
    <property type="entry name" value="IG"/>
    <property type="match status" value="12"/>
</dbReference>
<dbReference type="PANTHER" id="PTHR44170:SF56">
    <property type="entry name" value="FIBRONECTIN TYPE-III DOMAIN-CONTAINING PROTEIN"/>
    <property type="match status" value="1"/>
</dbReference>
<dbReference type="SMART" id="SM00408">
    <property type="entry name" value="IGc2"/>
    <property type="match status" value="10"/>
</dbReference>
<keyword evidence="9" id="KW-0393">Immunoglobulin domain</keyword>
<dbReference type="Gene3D" id="2.60.40.10">
    <property type="entry name" value="Immunoglobulins"/>
    <property type="match status" value="17"/>
</dbReference>
<dbReference type="FunFam" id="2.60.40.10:FF:000028">
    <property type="entry name" value="Neuronal cell adhesion molecule"/>
    <property type="match status" value="1"/>
</dbReference>
<evidence type="ECO:0000259" key="14">
    <source>
        <dbReference type="PROSITE" id="PS50853"/>
    </source>
</evidence>
<feature type="domain" description="Ig-like" evidence="13">
    <location>
        <begin position="582"/>
        <end position="674"/>
    </location>
</feature>
<dbReference type="FunFam" id="2.60.40.10:FF:000093">
    <property type="entry name" value="Down syndrome cell adhesion molecule, isoform B"/>
    <property type="match status" value="1"/>
</dbReference>
<dbReference type="PROSITE" id="PS50853">
    <property type="entry name" value="FN3"/>
    <property type="match status" value="6"/>
</dbReference>
<dbReference type="InterPro" id="IPR036116">
    <property type="entry name" value="FN3_sf"/>
</dbReference>
<dbReference type="FunFam" id="2.60.40.10:FF:000022">
    <property type="entry name" value="Cardiac titin"/>
    <property type="match status" value="1"/>
</dbReference>
<keyword evidence="2 12" id="KW-0812">Transmembrane</keyword>
<dbReference type="PROSITE" id="PS50835">
    <property type="entry name" value="IG_LIKE"/>
    <property type="match status" value="10"/>
</dbReference>
<feature type="domain" description="Fibronectin type-III" evidence="14">
    <location>
        <begin position="1559"/>
        <end position="1660"/>
    </location>
</feature>
<evidence type="ECO:0000259" key="13">
    <source>
        <dbReference type="PROSITE" id="PS50835"/>
    </source>
</evidence>
<keyword evidence="7 12" id="KW-0472">Membrane</keyword>
<dbReference type="FunFam" id="2.60.40.10:FF:001035">
    <property type="entry name" value="Down syndrome cell adhesion molecule-like protein Dscam2"/>
    <property type="match status" value="1"/>
</dbReference>
<dbReference type="FunFam" id="2.60.40.10:FF:000333">
    <property type="entry name" value="Down syndrome cell adhesion molecule"/>
    <property type="match status" value="2"/>
</dbReference>
<dbReference type="STRING" id="568069.A0A1J1IKH4"/>
<feature type="domain" description="Ig-like" evidence="13">
    <location>
        <begin position="4"/>
        <end position="86"/>
    </location>
</feature>
<dbReference type="Pfam" id="PF07679">
    <property type="entry name" value="I-set"/>
    <property type="match status" value="3"/>
</dbReference>
<evidence type="ECO:0000256" key="11">
    <source>
        <dbReference type="SAM" id="MobiDB-lite"/>
    </source>
</evidence>
<evidence type="ECO:0000256" key="6">
    <source>
        <dbReference type="ARBA" id="ARBA00022989"/>
    </source>
</evidence>
<dbReference type="PANTHER" id="PTHR44170">
    <property type="entry name" value="PROTEIN SIDEKICK"/>
    <property type="match status" value="1"/>
</dbReference>
<feature type="region of interest" description="Disordered" evidence="11">
    <location>
        <begin position="1805"/>
        <end position="1885"/>
    </location>
</feature>
<feature type="domain" description="Ig-like" evidence="13">
    <location>
        <begin position="300"/>
        <end position="387"/>
    </location>
</feature>
<dbReference type="SUPFAM" id="SSF49265">
    <property type="entry name" value="Fibronectin type III"/>
    <property type="match status" value="3"/>
</dbReference>
<feature type="domain" description="Ig-like" evidence="13">
    <location>
        <begin position="392"/>
        <end position="486"/>
    </location>
</feature>
<dbReference type="CDD" id="cd00096">
    <property type="entry name" value="Ig"/>
    <property type="match status" value="3"/>
</dbReference>
<feature type="compositionally biased region" description="Polar residues" evidence="11">
    <location>
        <begin position="1897"/>
        <end position="1914"/>
    </location>
</feature>
<dbReference type="InterPro" id="IPR013783">
    <property type="entry name" value="Ig-like_fold"/>
</dbReference>
<dbReference type="InterPro" id="IPR056754">
    <property type="entry name" value="DSCAM/DSCAML_C"/>
</dbReference>
<dbReference type="GO" id="GO:0005886">
    <property type="term" value="C:plasma membrane"/>
    <property type="evidence" value="ECO:0007669"/>
    <property type="project" value="UniProtKB-SubCell"/>
</dbReference>
<keyword evidence="6 12" id="KW-1133">Transmembrane helix</keyword>
<dbReference type="GO" id="GO:0048812">
    <property type="term" value="P:neuron projection morphogenesis"/>
    <property type="evidence" value="ECO:0007669"/>
    <property type="project" value="UniProtKB-ARBA"/>
</dbReference>
<dbReference type="FunFam" id="2.60.40.10:FF:001049">
    <property type="entry name" value="Down syndrome cell adhesion molecule-like protein Dscam2"/>
    <property type="match status" value="1"/>
</dbReference>
<feature type="domain" description="Ig-like" evidence="13">
    <location>
        <begin position="1389"/>
        <end position="1460"/>
    </location>
</feature>
<dbReference type="SUPFAM" id="SSF48726">
    <property type="entry name" value="Immunoglobulin"/>
    <property type="match status" value="10"/>
</dbReference>
<comment type="subcellular location">
    <subcellularLocation>
        <location evidence="1">Membrane</location>
        <topology evidence="1">Single-pass type I membrane protein</topology>
    </subcellularLocation>
</comment>
<reference evidence="15 16" key="1">
    <citation type="submission" date="2015-04" db="EMBL/GenBank/DDBJ databases">
        <authorList>
            <person name="Syromyatnikov M.Y."/>
            <person name="Popov V.N."/>
        </authorList>
    </citation>
    <scope>NUCLEOTIDE SEQUENCE [LARGE SCALE GENOMIC DNA]</scope>
</reference>
<dbReference type="Pfam" id="PF25059">
    <property type="entry name" value="FN3_DSCAM-DSCAML_C"/>
    <property type="match status" value="1"/>
</dbReference>
<dbReference type="InterPro" id="IPR003599">
    <property type="entry name" value="Ig_sub"/>
</dbReference>
<accession>A0A1J1IKH4</accession>
<evidence type="ECO:0000256" key="7">
    <source>
        <dbReference type="ARBA" id="ARBA00023136"/>
    </source>
</evidence>
<evidence type="ECO:0000256" key="2">
    <source>
        <dbReference type="ARBA" id="ARBA00022692"/>
    </source>
</evidence>
<dbReference type="GO" id="GO:0098609">
    <property type="term" value="P:cell-cell adhesion"/>
    <property type="evidence" value="ECO:0007669"/>
    <property type="project" value="TreeGrafter"/>
</dbReference>
<dbReference type="FunFam" id="2.60.40.10:FF:000678">
    <property type="entry name" value="Down syndrome cell adhesion molecule-like protein Dscam2"/>
    <property type="match status" value="1"/>
</dbReference>
<feature type="transmembrane region" description="Helical" evidence="12">
    <location>
        <begin position="1678"/>
        <end position="1700"/>
    </location>
</feature>
<dbReference type="FunFam" id="2.60.40.10:FF:001118">
    <property type="entry name" value="Down syndrome cell adhesion molecule-like protein Dscam2"/>
    <property type="match status" value="1"/>
</dbReference>
<feature type="domain" description="Fibronectin type-III" evidence="14">
    <location>
        <begin position="1070"/>
        <end position="1170"/>
    </location>
</feature>
<feature type="domain" description="Fibronectin type-III" evidence="14">
    <location>
        <begin position="1275"/>
        <end position="1371"/>
    </location>
</feature>
<feature type="domain" description="Ig-like" evidence="13">
    <location>
        <begin position="491"/>
        <end position="577"/>
    </location>
</feature>
<dbReference type="Pfam" id="PF00041">
    <property type="entry name" value="fn3"/>
    <property type="match status" value="5"/>
</dbReference>
<name>A0A1J1IKH4_9DIPT</name>
<dbReference type="CDD" id="cd00063">
    <property type="entry name" value="FN3"/>
    <property type="match status" value="6"/>
</dbReference>
<evidence type="ECO:0000256" key="4">
    <source>
        <dbReference type="ARBA" id="ARBA00022737"/>
    </source>
</evidence>
<feature type="region of interest" description="Disordered" evidence="11">
    <location>
        <begin position="1"/>
        <end position="22"/>
    </location>
</feature>
<feature type="region of interest" description="Disordered" evidence="11">
    <location>
        <begin position="1897"/>
        <end position="1920"/>
    </location>
</feature>
<feature type="domain" description="Ig-like" evidence="13">
    <location>
        <begin position="870"/>
        <end position="968"/>
    </location>
</feature>
<dbReference type="SMART" id="SM00060">
    <property type="entry name" value="FN3"/>
    <property type="match status" value="6"/>
</dbReference>
<gene>
    <name evidence="15" type="ORF">CLUMA_CG013539</name>
</gene>
<dbReference type="CDD" id="cd20958">
    <property type="entry name" value="IgI_5_Dscam"/>
    <property type="match status" value="1"/>
</dbReference>
<dbReference type="FunFam" id="2.60.40.10:FF:001670">
    <property type="entry name" value="Down syndrome cell adhesion molecule-like protein Dscam2"/>
    <property type="match status" value="1"/>
</dbReference>
<evidence type="ECO:0000256" key="8">
    <source>
        <dbReference type="ARBA" id="ARBA00023157"/>
    </source>
</evidence>
<dbReference type="InterPro" id="IPR003961">
    <property type="entry name" value="FN3_dom"/>
</dbReference>
<dbReference type="FunFam" id="2.60.40.10:FF:000017">
    <property type="entry name" value="Down syndrome cell adhesion molecule b"/>
    <property type="match status" value="1"/>
</dbReference>
<dbReference type="InterPro" id="IPR003598">
    <property type="entry name" value="Ig_sub2"/>
</dbReference>
<dbReference type="OrthoDB" id="5969272at2759"/>
<feature type="domain" description="Ig-like" evidence="13">
    <location>
        <begin position="679"/>
        <end position="765"/>
    </location>
</feature>
<evidence type="ECO:0000256" key="9">
    <source>
        <dbReference type="ARBA" id="ARBA00023319"/>
    </source>
</evidence>
<evidence type="ECO:0000256" key="10">
    <source>
        <dbReference type="SAM" id="Coils"/>
    </source>
</evidence>
<feature type="compositionally biased region" description="Low complexity" evidence="11">
    <location>
        <begin position="1865"/>
        <end position="1877"/>
    </location>
</feature>
<feature type="domain" description="Fibronectin type-III" evidence="14">
    <location>
        <begin position="1462"/>
        <end position="1555"/>
    </location>
</feature>
<dbReference type="FunFam" id="2.60.40.10:FF:000104">
    <property type="entry name" value="Down syndrome cell adhesion molecule b"/>
    <property type="match status" value="1"/>
</dbReference>
<feature type="domain" description="Fibronectin type-III" evidence="14">
    <location>
        <begin position="1175"/>
        <end position="1271"/>
    </location>
</feature>
<keyword evidence="3" id="KW-0732">Signal</keyword>
<dbReference type="EMBL" id="CVRI01000054">
    <property type="protein sequence ID" value="CRL00266.1"/>
    <property type="molecule type" value="Genomic_DNA"/>
</dbReference>
<dbReference type="InterPro" id="IPR007110">
    <property type="entry name" value="Ig-like_dom"/>
</dbReference>
<organism evidence="15 16">
    <name type="scientific">Clunio marinus</name>
    <dbReference type="NCBI Taxonomy" id="568069"/>
    <lineage>
        <taxon>Eukaryota</taxon>
        <taxon>Metazoa</taxon>
        <taxon>Ecdysozoa</taxon>
        <taxon>Arthropoda</taxon>
        <taxon>Hexapoda</taxon>
        <taxon>Insecta</taxon>
        <taxon>Pterygota</taxon>
        <taxon>Neoptera</taxon>
        <taxon>Endopterygota</taxon>
        <taxon>Diptera</taxon>
        <taxon>Nematocera</taxon>
        <taxon>Chironomoidea</taxon>
        <taxon>Chironomidae</taxon>
        <taxon>Clunio</taxon>
    </lineage>
</organism>
<feature type="compositionally biased region" description="Polar residues" evidence="11">
    <location>
        <begin position="1832"/>
        <end position="1845"/>
    </location>
</feature>
<keyword evidence="10" id="KW-0175">Coiled coil</keyword>
<keyword evidence="8" id="KW-1015">Disulfide bond</keyword>
<dbReference type="Pfam" id="PF13927">
    <property type="entry name" value="Ig_3"/>
    <property type="match status" value="6"/>
</dbReference>
<feature type="domain" description="Ig-like" evidence="13">
    <location>
        <begin position="208"/>
        <end position="296"/>
    </location>
</feature>
<proteinExistence type="predicted"/>
<keyword evidence="16" id="KW-1185">Reference proteome</keyword>
<dbReference type="Proteomes" id="UP000183832">
    <property type="component" value="Unassembled WGS sequence"/>
</dbReference>
<evidence type="ECO:0000313" key="16">
    <source>
        <dbReference type="Proteomes" id="UP000183832"/>
    </source>
</evidence>